<sequence length="93" mass="9461">MESRMGSQGRRVYGSGCGEPAEPVPGHAYVELVGGPLDGQLLDVTGGSEAELAGGALLATDTGPWGPGGRSDYIPDPSAEGPCSRYVWNGDTP</sequence>
<protein>
    <submittedName>
        <fullName evidence="2">Uncharacterized protein</fullName>
    </submittedName>
</protein>
<accession>A0ABW8ERL5</accession>
<reference evidence="2 3" key="1">
    <citation type="submission" date="2024-10" db="EMBL/GenBank/DDBJ databases">
        <title>The Natural Products Discovery Center: Release of the First 8490 Sequenced Strains for Exploring Actinobacteria Biosynthetic Diversity.</title>
        <authorList>
            <person name="Kalkreuter E."/>
            <person name="Kautsar S.A."/>
            <person name="Yang D."/>
            <person name="Bader C.D."/>
            <person name="Teijaro C.N."/>
            <person name="Fluegel L."/>
            <person name="Davis C.M."/>
            <person name="Simpson J.R."/>
            <person name="Lauterbach L."/>
            <person name="Steele A.D."/>
            <person name="Gui C."/>
            <person name="Meng S."/>
            <person name="Li G."/>
            <person name="Viehrig K."/>
            <person name="Ye F."/>
            <person name="Su P."/>
            <person name="Kiefer A.F."/>
            <person name="Nichols A."/>
            <person name="Cepeda A.J."/>
            <person name="Yan W."/>
            <person name="Fan B."/>
            <person name="Jiang Y."/>
            <person name="Adhikari A."/>
            <person name="Zheng C.-J."/>
            <person name="Schuster L."/>
            <person name="Cowan T.M."/>
            <person name="Smanski M.J."/>
            <person name="Chevrette M.G."/>
            <person name="De Carvalho L.P.S."/>
            <person name="Shen B."/>
        </authorList>
    </citation>
    <scope>NUCLEOTIDE SEQUENCE [LARGE SCALE GENOMIC DNA]</scope>
    <source>
        <strain evidence="2 3">NPDC087220</strain>
    </source>
</reference>
<dbReference type="Proteomes" id="UP001617351">
    <property type="component" value="Unassembled WGS sequence"/>
</dbReference>
<evidence type="ECO:0000313" key="2">
    <source>
        <dbReference type="EMBL" id="MFJ2825917.1"/>
    </source>
</evidence>
<proteinExistence type="predicted"/>
<evidence type="ECO:0000313" key="3">
    <source>
        <dbReference type="Proteomes" id="UP001617351"/>
    </source>
</evidence>
<comment type="caution">
    <text evidence="2">The sequence shown here is derived from an EMBL/GenBank/DDBJ whole genome shotgun (WGS) entry which is preliminary data.</text>
</comment>
<dbReference type="RefSeq" id="WP_402387864.1">
    <property type="nucleotide sequence ID" value="NZ_JBIUYY010000025.1"/>
</dbReference>
<dbReference type="EMBL" id="JBIUYY010000025">
    <property type="protein sequence ID" value="MFJ2825917.1"/>
    <property type="molecule type" value="Genomic_DNA"/>
</dbReference>
<feature type="region of interest" description="Disordered" evidence="1">
    <location>
        <begin position="1"/>
        <end position="25"/>
    </location>
</feature>
<gene>
    <name evidence="2" type="ORF">ACIO7M_33145</name>
</gene>
<feature type="region of interest" description="Disordered" evidence="1">
    <location>
        <begin position="61"/>
        <end position="93"/>
    </location>
</feature>
<name>A0ABW8ERL5_STRT5</name>
<keyword evidence="3" id="KW-1185">Reference proteome</keyword>
<evidence type="ECO:0000256" key="1">
    <source>
        <dbReference type="SAM" id="MobiDB-lite"/>
    </source>
</evidence>
<organism evidence="2 3">
    <name type="scientific">Streptomyces toxytricini</name>
    <name type="common">Actinomyces toxytricini</name>
    <dbReference type="NCBI Taxonomy" id="67369"/>
    <lineage>
        <taxon>Bacteria</taxon>
        <taxon>Bacillati</taxon>
        <taxon>Actinomycetota</taxon>
        <taxon>Actinomycetes</taxon>
        <taxon>Kitasatosporales</taxon>
        <taxon>Streptomycetaceae</taxon>
        <taxon>Streptomyces</taxon>
    </lineage>
</organism>